<sequence>MDWLRWDVVSWGAVALLLMAAETLVPGAFLLWMGFAAAAVFLVTLFVPGLTVLVQVALFVVLSFVSVLVYRTWFRGRERQSDHPTLNRRASQHIGRVLPLEQAIVAGRGRVRIGDAFWVVEGPDLPTGASVRIVGTDGVNLHVEAA</sequence>
<keyword evidence="7" id="KW-0378">Hydrolase</keyword>
<evidence type="ECO:0000256" key="3">
    <source>
        <dbReference type="ARBA" id="ARBA00022989"/>
    </source>
</evidence>
<reference evidence="7 8" key="1">
    <citation type="submission" date="2023-07" db="EMBL/GenBank/DDBJ databases">
        <title>Sorghum-associated microbial communities from plants grown in Nebraska, USA.</title>
        <authorList>
            <person name="Schachtman D."/>
        </authorList>
    </citation>
    <scope>NUCLEOTIDE SEQUENCE [LARGE SCALE GENOMIC DNA]</scope>
    <source>
        <strain evidence="7 8">4099</strain>
    </source>
</reference>
<comment type="subcellular location">
    <subcellularLocation>
        <location evidence="1">Membrane</location>
        <topology evidence="1">Multi-pass membrane protein</topology>
    </subcellularLocation>
</comment>
<organism evidence="7 8">
    <name type="scientific">Luteimonas terrae</name>
    <dbReference type="NCBI Taxonomy" id="1530191"/>
    <lineage>
        <taxon>Bacteria</taxon>
        <taxon>Pseudomonadati</taxon>
        <taxon>Pseudomonadota</taxon>
        <taxon>Gammaproteobacteria</taxon>
        <taxon>Lysobacterales</taxon>
        <taxon>Lysobacteraceae</taxon>
        <taxon>Luteimonas</taxon>
    </lineage>
</organism>
<dbReference type="InterPro" id="IPR002810">
    <property type="entry name" value="NfeD-like_C"/>
</dbReference>
<evidence type="ECO:0000313" key="8">
    <source>
        <dbReference type="Proteomes" id="UP001256588"/>
    </source>
</evidence>
<evidence type="ECO:0000259" key="6">
    <source>
        <dbReference type="Pfam" id="PF01957"/>
    </source>
</evidence>
<dbReference type="PANTHER" id="PTHR33507:SF3">
    <property type="entry name" value="INNER MEMBRANE PROTEIN YBBJ"/>
    <property type="match status" value="1"/>
</dbReference>
<keyword evidence="3 5" id="KW-1133">Transmembrane helix</keyword>
<accession>A0ABU1XS95</accession>
<evidence type="ECO:0000256" key="4">
    <source>
        <dbReference type="ARBA" id="ARBA00023136"/>
    </source>
</evidence>
<dbReference type="InterPro" id="IPR052165">
    <property type="entry name" value="Membrane_assoc_protease"/>
</dbReference>
<dbReference type="EMBL" id="JAVDWO010000001">
    <property type="protein sequence ID" value="MDR7191632.1"/>
    <property type="molecule type" value="Genomic_DNA"/>
</dbReference>
<evidence type="ECO:0000256" key="5">
    <source>
        <dbReference type="SAM" id="Phobius"/>
    </source>
</evidence>
<feature type="domain" description="NfeD-like C-terminal" evidence="6">
    <location>
        <begin position="92"/>
        <end position="144"/>
    </location>
</feature>
<comment type="caution">
    <text evidence="7">The sequence shown here is derived from an EMBL/GenBank/DDBJ whole genome shotgun (WGS) entry which is preliminary data.</text>
</comment>
<keyword evidence="4 5" id="KW-0472">Membrane</keyword>
<evidence type="ECO:0000313" key="7">
    <source>
        <dbReference type="EMBL" id="MDR7191632.1"/>
    </source>
</evidence>
<feature type="transmembrane region" description="Helical" evidence="5">
    <location>
        <begin position="37"/>
        <end position="70"/>
    </location>
</feature>
<dbReference type="Gene3D" id="2.40.50.140">
    <property type="entry name" value="Nucleic acid-binding proteins"/>
    <property type="match status" value="1"/>
</dbReference>
<keyword evidence="2 5" id="KW-0812">Transmembrane</keyword>
<dbReference type="GO" id="GO:0008233">
    <property type="term" value="F:peptidase activity"/>
    <property type="evidence" value="ECO:0007669"/>
    <property type="project" value="UniProtKB-KW"/>
</dbReference>
<gene>
    <name evidence="7" type="ORF">J2W68_000334</name>
</gene>
<dbReference type="GO" id="GO:0006508">
    <property type="term" value="P:proteolysis"/>
    <property type="evidence" value="ECO:0007669"/>
    <property type="project" value="UniProtKB-KW"/>
</dbReference>
<dbReference type="Proteomes" id="UP001256588">
    <property type="component" value="Unassembled WGS sequence"/>
</dbReference>
<evidence type="ECO:0000256" key="2">
    <source>
        <dbReference type="ARBA" id="ARBA00022692"/>
    </source>
</evidence>
<name>A0ABU1XS95_9GAMM</name>
<dbReference type="Pfam" id="PF01957">
    <property type="entry name" value="NfeD"/>
    <property type="match status" value="1"/>
</dbReference>
<dbReference type="InterPro" id="IPR012340">
    <property type="entry name" value="NA-bd_OB-fold"/>
</dbReference>
<keyword evidence="8" id="KW-1185">Reference proteome</keyword>
<evidence type="ECO:0000256" key="1">
    <source>
        <dbReference type="ARBA" id="ARBA00004141"/>
    </source>
</evidence>
<protein>
    <submittedName>
        <fullName evidence="7">Membrane protein implicated in regulation of membrane protease activity</fullName>
    </submittedName>
</protein>
<keyword evidence="7" id="KW-0645">Protease</keyword>
<dbReference type="PANTHER" id="PTHR33507">
    <property type="entry name" value="INNER MEMBRANE PROTEIN YBBJ"/>
    <property type="match status" value="1"/>
</dbReference>
<proteinExistence type="predicted"/>